<dbReference type="InParanoid" id="A0A0Q9XKE7"/>
<gene>
    <name evidence="2" type="primary">Dmoj\GI25861</name>
    <name evidence="2" type="ORF">Dmoj_GI25861</name>
</gene>
<dbReference type="EMBL" id="CH935007">
    <property type="protein sequence ID" value="KRG07881.1"/>
    <property type="molecule type" value="Genomic_DNA"/>
</dbReference>
<sequence length="186" mass="21083">MKKLRNYGAVPSVDDETMDYIVEVLPTHIHEMHVRAPVEFDGSVPNFTEEELNIAALSLKNKKAPGPDNIPAEILKDLYSTQTGTKRYRVTGVAAQGSILGPDLWNISYDDILRLEMPEDTFLIGYADDIAEVITARNTVEAQKRLTQVMIRTQTWLNSRGLELATHKTELLLFTRKQIPTEIEMR</sequence>
<keyword evidence="3" id="KW-1185">Reference proteome</keyword>
<dbReference type="AlphaFoldDB" id="A0A0Q9XKE7"/>
<name>A0A0Q9XKE7_DROMO</name>
<dbReference type="InterPro" id="IPR000477">
    <property type="entry name" value="RT_dom"/>
</dbReference>
<evidence type="ECO:0000313" key="2">
    <source>
        <dbReference type="EMBL" id="KRG07881.1"/>
    </source>
</evidence>
<feature type="domain" description="Reverse transcriptase" evidence="1">
    <location>
        <begin position="74"/>
        <end position="173"/>
    </location>
</feature>
<evidence type="ECO:0000259" key="1">
    <source>
        <dbReference type="Pfam" id="PF00078"/>
    </source>
</evidence>
<dbReference type="Proteomes" id="UP000009192">
    <property type="component" value="Unassembled WGS sequence"/>
</dbReference>
<evidence type="ECO:0000313" key="3">
    <source>
        <dbReference type="Proteomes" id="UP000009192"/>
    </source>
</evidence>
<protein>
    <recommendedName>
        <fullName evidence="1">Reverse transcriptase domain-containing protein</fullName>
    </recommendedName>
</protein>
<reference evidence="2 3" key="1">
    <citation type="journal article" date="2007" name="Nature">
        <title>Evolution of genes and genomes on the Drosophila phylogeny.</title>
        <authorList>
            <consortium name="Drosophila 12 Genomes Consortium"/>
            <person name="Clark A.G."/>
            <person name="Eisen M.B."/>
            <person name="Smith D.R."/>
            <person name="Bergman C.M."/>
            <person name="Oliver B."/>
            <person name="Markow T.A."/>
            <person name="Kaufman T.C."/>
            <person name="Kellis M."/>
            <person name="Gelbart W."/>
            <person name="Iyer V.N."/>
            <person name="Pollard D.A."/>
            <person name="Sackton T.B."/>
            <person name="Larracuente A.M."/>
            <person name="Singh N.D."/>
            <person name="Abad J.P."/>
            <person name="Abt D.N."/>
            <person name="Adryan B."/>
            <person name="Aguade M."/>
            <person name="Akashi H."/>
            <person name="Anderson W.W."/>
            <person name="Aquadro C.F."/>
            <person name="Ardell D.H."/>
            <person name="Arguello R."/>
            <person name="Artieri C.G."/>
            <person name="Barbash D.A."/>
            <person name="Barker D."/>
            <person name="Barsanti P."/>
            <person name="Batterham P."/>
            <person name="Batzoglou S."/>
            <person name="Begun D."/>
            <person name="Bhutkar A."/>
            <person name="Blanco E."/>
            <person name="Bosak S.A."/>
            <person name="Bradley R.K."/>
            <person name="Brand A.D."/>
            <person name="Brent M.R."/>
            <person name="Brooks A.N."/>
            <person name="Brown R.H."/>
            <person name="Butlin R.K."/>
            <person name="Caggese C."/>
            <person name="Calvi B.R."/>
            <person name="Bernardo de Carvalho A."/>
            <person name="Caspi A."/>
            <person name="Castrezana S."/>
            <person name="Celniker S.E."/>
            <person name="Chang J.L."/>
            <person name="Chapple C."/>
            <person name="Chatterji S."/>
            <person name="Chinwalla A."/>
            <person name="Civetta A."/>
            <person name="Clifton S.W."/>
            <person name="Comeron J.M."/>
            <person name="Costello J.C."/>
            <person name="Coyne J.A."/>
            <person name="Daub J."/>
            <person name="David R.G."/>
            <person name="Delcher A.L."/>
            <person name="Delehaunty K."/>
            <person name="Do C.B."/>
            <person name="Ebling H."/>
            <person name="Edwards K."/>
            <person name="Eickbush T."/>
            <person name="Evans J.D."/>
            <person name="Filipski A."/>
            <person name="Findeiss S."/>
            <person name="Freyhult E."/>
            <person name="Fulton L."/>
            <person name="Fulton R."/>
            <person name="Garcia A.C."/>
            <person name="Gardiner A."/>
            <person name="Garfield D.A."/>
            <person name="Garvin B.E."/>
            <person name="Gibson G."/>
            <person name="Gilbert D."/>
            <person name="Gnerre S."/>
            <person name="Godfrey J."/>
            <person name="Good R."/>
            <person name="Gotea V."/>
            <person name="Gravely B."/>
            <person name="Greenberg A.J."/>
            <person name="Griffiths-Jones S."/>
            <person name="Gross S."/>
            <person name="Guigo R."/>
            <person name="Gustafson E.A."/>
            <person name="Haerty W."/>
            <person name="Hahn M.W."/>
            <person name="Halligan D.L."/>
            <person name="Halpern A.L."/>
            <person name="Halter G.M."/>
            <person name="Han M.V."/>
            <person name="Heger A."/>
            <person name="Hillier L."/>
            <person name="Hinrichs A.S."/>
            <person name="Holmes I."/>
            <person name="Hoskins R.A."/>
            <person name="Hubisz M.J."/>
            <person name="Hultmark D."/>
            <person name="Huntley M.A."/>
            <person name="Jaffe D.B."/>
            <person name="Jagadeeshan S."/>
            <person name="Jeck W.R."/>
            <person name="Johnson J."/>
            <person name="Jones C.D."/>
            <person name="Jordan W.C."/>
            <person name="Karpen G.H."/>
            <person name="Kataoka E."/>
            <person name="Keightley P.D."/>
            <person name="Kheradpour P."/>
            <person name="Kirkness E.F."/>
            <person name="Koerich L.B."/>
            <person name="Kristiansen K."/>
            <person name="Kudrna D."/>
            <person name="Kulathinal R.J."/>
            <person name="Kumar S."/>
            <person name="Kwok R."/>
            <person name="Lander E."/>
            <person name="Langley C.H."/>
            <person name="Lapoint R."/>
            <person name="Lazzaro B.P."/>
            <person name="Lee S.J."/>
            <person name="Levesque L."/>
            <person name="Li R."/>
            <person name="Lin C.F."/>
            <person name="Lin M.F."/>
            <person name="Lindblad-Toh K."/>
            <person name="Llopart A."/>
            <person name="Long M."/>
            <person name="Low L."/>
            <person name="Lozovsky E."/>
            <person name="Lu J."/>
            <person name="Luo M."/>
            <person name="Machado C.A."/>
            <person name="Makalowski W."/>
            <person name="Marzo M."/>
            <person name="Matsuda M."/>
            <person name="Matzkin L."/>
            <person name="McAllister B."/>
            <person name="McBride C.S."/>
            <person name="McKernan B."/>
            <person name="McKernan K."/>
            <person name="Mendez-Lago M."/>
            <person name="Minx P."/>
            <person name="Mollenhauer M.U."/>
            <person name="Montooth K."/>
            <person name="Mount S.M."/>
            <person name="Mu X."/>
            <person name="Myers E."/>
            <person name="Negre B."/>
            <person name="Newfeld S."/>
            <person name="Nielsen R."/>
            <person name="Noor M.A."/>
            <person name="O'Grady P."/>
            <person name="Pachter L."/>
            <person name="Papaceit M."/>
            <person name="Parisi M.J."/>
            <person name="Parisi M."/>
            <person name="Parts L."/>
            <person name="Pedersen J.S."/>
            <person name="Pesole G."/>
            <person name="Phillippy A.M."/>
            <person name="Ponting C.P."/>
            <person name="Pop M."/>
            <person name="Porcelli D."/>
            <person name="Powell J.R."/>
            <person name="Prohaska S."/>
            <person name="Pruitt K."/>
            <person name="Puig M."/>
            <person name="Quesneville H."/>
            <person name="Ram K.R."/>
            <person name="Rand D."/>
            <person name="Rasmussen M.D."/>
            <person name="Reed L.K."/>
            <person name="Reenan R."/>
            <person name="Reily A."/>
            <person name="Remington K.A."/>
            <person name="Rieger T.T."/>
            <person name="Ritchie M.G."/>
            <person name="Robin C."/>
            <person name="Rogers Y.H."/>
            <person name="Rohde C."/>
            <person name="Rozas J."/>
            <person name="Rubenfield M.J."/>
            <person name="Ruiz A."/>
            <person name="Russo S."/>
            <person name="Salzberg S.L."/>
            <person name="Sanchez-Gracia A."/>
            <person name="Saranga D.J."/>
            <person name="Sato H."/>
            <person name="Schaeffer S.W."/>
            <person name="Schatz M.C."/>
            <person name="Schlenke T."/>
            <person name="Schwartz R."/>
            <person name="Segarra C."/>
            <person name="Singh R.S."/>
            <person name="Sirot L."/>
            <person name="Sirota M."/>
            <person name="Sisneros N.B."/>
            <person name="Smith C.D."/>
            <person name="Smith T.F."/>
            <person name="Spieth J."/>
            <person name="Stage D.E."/>
            <person name="Stark A."/>
            <person name="Stephan W."/>
            <person name="Strausberg R.L."/>
            <person name="Strempel S."/>
            <person name="Sturgill D."/>
            <person name="Sutton G."/>
            <person name="Sutton G.G."/>
            <person name="Tao W."/>
            <person name="Teichmann S."/>
            <person name="Tobari Y.N."/>
            <person name="Tomimura Y."/>
            <person name="Tsolas J.M."/>
            <person name="Valente V.L."/>
            <person name="Venter E."/>
            <person name="Venter J.C."/>
            <person name="Vicario S."/>
            <person name="Vieira F.G."/>
            <person name="Vilella A.J."/>
            <person name="Villasante A."/>
            <person name="Walenz B."/>
            <person name="Wang J."/>
            <person name="Wasserman M."/>
            <person name="Watts T."/>
            <person name="Wilson D."/>
            <person name="Wilson R.K."/>
            <person name="Wing R.A."/>
            <person name="Wolfner M.F."/>
            <person name="Wong A."/>
            <person name="Wong G.K."/>
            <person name="Wu C.I."/>
            <person name="Wu G."/>
            <person name="Yamamoto D."/>
            <person name="Yang H.P."/>
            <person name="Yang S.P."/>
            <person name="Yorke J.A."/>
            <person name="Yoshida K."/>
            <person name="Zdobnov E."/>
            <person name="Zhang P."/>
            <person name="Zhang Y."/>
            <person name="Zimin A.V."/>
            <person name="Baldwin J."/>
            <person name="Abdouelleil A."/>
            <person name="Abdulkadir J."/>
            <person name="Abebe A."/>
            <person name="Abera B."/>
            <person name="Abreu J."/>
            <person name="Acer S.C."/>
            <person name="Aftuck L."/>
            <person name="Alexander A."/>
            <person name="An P."/>
            <person name="Anderson E."/>
            <person name="Anderson S."/>
            <person name="Arachi H."/>
            <person name="Azer M."/>
            <person name="Bachantsang P."/>
            <person name="Barry A."/>
            <person name="Bayul T."/>
            <person name="Berlin A."/>
            <person name="Bessette D."/>
            <person name="Bloom T."/>
            <person name="Blye J."/>
            <person name="Boguslavskiy L."/>
            <person name="Bonnet C."/>
            <person name="Boukhgalter B."/>
            <person name="Bourzgui I."/>
            <person name="Brown A."/>
            <person name="Cahill P."/>
            <person name="Channer S."/>
            <person name="Cheshatsang Y."/>
            <person name="Chuda L."/>
            <person name="Citroen M."/>
            <person name="Collymore A."/>
            <person name="Cooke P."/>
            <person name="Costello M."/>
            <person name="D'Aco K."/>
            <person name="Daza R."/>
            <person name="De Haan G."/>
            <person name="DeGray S."/>
            <person name="DeMaso C."/>
            <person name="Dhargay N."/>
            <person name="Dooley K."/>
            <person name="Dooley E."/>
            <person name="Doricent M."/>
            <person name="Dorje P."/>
            <person name="Dorjee K."/>
            <person name="Dupes A."/>
            <person name="Elong R."/>
            <person name="Falk J."/>
            <person name="Farina A."/>
            <person name="Faro S."/>
            <person name="Ferguson D."/>
            <person name="Fisher S."/>
            <person name="Foley C.D."/>
            <person name="Franke A."/>
            <person name="Friedrich D."/>
            <person name="Gadbois L."/>
            <person name="Gearin G."/>
            <person name="Gearin C.R."/>
            <person name="Giannoukos G."/>
            <person name="Goode T."/>
            <person name="Graham J."/>
            <person name="Grandbois E."/>
            <person name="Grewal S."/>
            <person name="Gyaltsen K."/>
            <person name="Hafez N."/>
            <person name="Hagos B."/>
            <person name="Hall J."/>
            <person name="Henson C."/>
            <person name="Hollinger A."/>
            <person name="Honan T."/>
            <person name="Huard M.D."/>
            <person name="Hughes L."/>
            <person name="Hurhula B."/>
            <person name="Husby M.E."/>
            <person name="Kamat A."/>
            <person name="Kanga B."/>
            <person name="Kashin S."/>
            <person name="Khazanovich D."/>
            <person name="Kisner P."/>
            <person name="Lance K."/>
            <person name="Lara M."/>
            <person name="Lee W."/>
            <person name="Lennon N."/>
            <person name="Letendre F."/>
            <person name="LeVine R."/>
            <person name="Lipovsky A."/>
            <person name="Liu X."/>
            <person name="Liu J."/>
            <person name="Liu S."/>
            <person name="Lokyitsang T."/>
            <person name="Lokyitsang Y."/>
            <person name="Lubonja R."/>
            <person name="Lui A."/>
            <person name="MacDonald P."/>
            <person name="Magnisalis V."/>
            <person name="Maru K."/>
            <person name="Matthews C."/>
            <person name="McCusker W."/>
            <person name="McDonough S."/>
            <person name="Mehta T."/>
            <person name="Meldrim J."/>
            <person name="Meneus L."/>
            <person name="Mihai O."/>
            <person name="Mihalev A."/>
            <person name="Mihova T."/>
            <person name="Mittelman R."/>
            <person name="Mlenga V."/>
            <person name="Montmayeur A."/>
            <person name="Mulrain L."/>
            <person name="Navidi A."/>
            <person name="Naylor J."/>
            <person name="Negash T."/>
            <person name="Nguyen T."/>
            <person name="Nguyen N."/>
            <person name="Nicol R."/>
            <person name="Norbu C."/>
            <person name="Norbu N."/>
            <person name="Novod N."/>
            <person name="O'Neill B."/>
            <person name="Osman S."/>
            <person name="Markiewicz E."/>
            <person name="Oyono O.L."/>
            <person name="Patti C."/>
            <person name="Phunkhang P."/>
            <person name="Pierre F."/>
            <person name="Priest M."/>
            <person name="Raghuraman S."/>
            <person name="Rege F."/>
            <person name="Reyes R."/>
            <person name="Rise C."/>
            <person name="Rogov P."/>
            <person name="Ross K."/>
            <person name="Ryan E."/>
            <person name="Settipalli S."/>
            <person name="Shea T."/>
            <person name="Sherpa N."/>
            <person name="Shi L."/>
            <person name="Shih D."/>
            <person name="Sparrow T."/>
            <person name="Spaulding J."/>
            <person name="Stalker J."/>
            <person name="Stange-Thomann N."/>
            <person name="Stavropoulos S."/>
            <person name="Stone C."/>
            <person name="Strader C."/>
            <person name="Tesfaye S."/>
            <person name="Thomson T."/>
            <person name="Thoulutsang Y."/>
            <person name="Thoulutsang D."/>
            <person name="Topham K."/>
            <person name="Topping I."/>
            <person name="Tsamla T."/>
            <person name="Vassiliev H."/>
            <person name="Vo A."/>
            <person name="Wangchuk T."/>
            <person name="Wangdi T."/>
            <person name="Weiand M."/>
            <person name="Wilkinson J."/>
            <person name="Wilson A."/>
            <person name="Yadav S."/>
            <person name="Young G."/>
            <person name="Yu Q."/>
            <person name="Zembek L."/>
            <person name="Zhong D."/>
            <person name="Zimmer A."/>
            <person name="Zwirko Z."/>
            <person name="Jaffe D.B."/>
            <person name="Alvarez P."/>
            <person name="Brockman W."/>
            <person name="Butler J."/>
            <person name="Chin C."/>
            <person name="Gnerre S."/>
            <person name="Grabherr M."/>
            <person name="Kleber M."/>
            <person name="Mauceli E."/>
            <person name="MacCallum I."/>
        </authorList>
    </citation>
    <scope>NUCLEOTIDE SEQUENCE [LARGE SCALE GENOMIC DNA]</scope>
    <source>
        <strain evidence="3">Tucson 15081-1352.22</strain>
    </source>
</reference>
<dbReference type="KEGG" id="dmo:Dmoj_GI25861"/>
<proteinExistence type="predicted"/>
<accession>A0A0Q9XKE7</accession>
<organism evidence="2 3">
    <name type="scientific">Drosophila mojavensis</name>
    <name type="common">Fruit fly</name>
    <dbReference type="NCBI Taxonomy" id="7230"/>
    <lineage>
        <taxon>Eukaryota</taxon>
        <taxon>Metazoa</taxon>
        <taxon>Ecdysozoa</taxon>
        <taxon>Arthropoda</taxon>
        <taxon>Hexapoda</taxon>
        <taxon>Insecta</taxon>
        <taxon>Pterygota</taxon>
        <taxon>Neoptera</taxon>
        <taxon>Endopterygota</taxon>
        <taxon>Diptera</taxon>
        <taxon>Brachycera</taxon>
        <taxon>Muscomorpha</taxon>
        <taxon>Ephydroidea</taxon>
        <taxon>Drosophilidae</taxon>
        <taxon>Drosophila</taxon>
    </lineage>
</organism>
<feature type="non-terminal residue" evidence="2">
    <location>
        <position position="186"/>
    </location>
</feature>
<dbReference type="Pfam" id="PF00078">
    <property type="entry name" value="RVT_1"/>
    <property type="match status" value="1"/>
</dbReference>